<evidence type="ECO:0000313" key="1">
    <source>
        <dbReference type="EMBL" id="MFC3126014.1"/>
    </source>
</evidence>
<reference evidence="2" key="1">
    <citation type="journal article" date="2019" name="Int. J. Syst. Evol. Microbiol.">
        <title>The Global Catalogue of Microorganisms (GCM) 10K type strain sequencing project: providing services to taxonomists for standard genome sequencing and annotation.</title>
        <authorList>
            <consortium name="The Broad Institute Genomics Platform"/>
            <consortium name="The Broad Institute Genome Sequencing Center for Infectious Disease"/>
            <person name="Wu L."/>
            <person name="Ma J."/>
        </authorList>
    </citation>
    <scope>NUCLEOTIDE SEQUENCE [LARGE SCALE GENOMIC DNA]</scope>
    <source>
        <strain evidence="2">KCTC 52094</strain>
    </source>
</reference>
<organism evidence="1 2">
    <name type="scientific">Teichococcus globiformis</name>
    <dbReference type="NCBI Taxonomy" id="2307229"/>
    <lineage>
        <taxon>Bacteria</taxon>
        <taxon>Pseudomonadati</taxon>
        <taxon>Pseudomonadota</taxon>
        <taxon>Alphaproteobacteria</taxon>
        <taxon>Acetobacterales</taxon>
        <taxon>Roseomonadaceae</taxon>
        <taxon>Roseomonas</taxon>
    </lineage>
</organism>
<name>A0ABV7G051_9PROT</name>
<protein>
    <submittedName>
        <fullName evidence="1">Zinc-binding dehydrogenase</fullName>
    </submittedName>
</protein>
<gene>
    <name evidence="1" type="ORF">ACFOD4_13175</name>
</gene>
<sequence>MSLHVVFVLIPMLYDLHREQPGRILREAAALVEAGTLRPLIDPARFDLATAPDAHHFLESGRAQGKVVIDIA</sequence>
<dbReference type="Gene3D" id="3.90.180.10">
    <property type="entry name" value="Medium-chain alcohol dehydrogenases, catalytic domain"/>
    <property type="match status" value="1"/>
</dbReference>
<evidence type="ECO:0000313" key="2">
    <source>
        <dbReference type="Proteomes" id="UP001595593"/>
    </source>
</evidence>
<dbReference type="Pfam" id="PF13602">
    <property type="entry name" value="ADH_zinc_N_2"/>
    <property type="match status" value="1"/>
</dbReference>
<dbReference type="EMBL" id="JBHRTN010000012">
    <property type="protein sequence ID" value="MFC3126014.1"/>
    <property type="molecule type" value="Genomic_DNA"/>
</dbReference>
<accession>A0ABV7G051</accession>
<dbReference type="RefSeq" id="WP_379597094.1">
    <property type="nucleotide sequence ID" value="NZ_JBHRTN010000012.1"/>
</dbReference>
<dbReference type="Proteomes" id="UP001595593">
    <property type="component" value="Unassembled WGS sequence"/>
</dbReference>
<keyword evidence="2" id="KW-1185">Reference proteome</keyword>
<comment type="caution">
    <text evidence="1">The sequence shown here is derived from an EMBL/GenBank/DDBJ whole genome shotgun (WGS) entry which is preliminary data.</text>
</comment>
<proteinExistence type="predicted"/>